<name>A0A8E4UY38_9CAUD</name>
<evidence type="ECO:0000313" key="1">
    <source>
        <dbReference type="EMBL" id="QQO97379.1"/>
    </source>
</evidence>
<reference evidence="1" key="1">
    <citation type="submission" date="2020-07" db="EMBL/GenBank/DDBJ databases">
        <title>Highly diverse flavobacterial phages as mortality factor during North Sea spring blooms.</title>
        <authorList>
            <person name="Bartlau N."/>
            <person name="Wichels A."/>
            <person name="Krohne G."/>
            <person name="Adriaenssens E.M."/>
            <person name="Heins A."/>
            <person name="Fuchs B.M."/>
            <person name="Amann R."/>
            <person name="Moraru C."/>
        </authorList>
    </citation>
    <scope>NUCLEOTIDE SEQUENCE</scope>
</reference>
<sequence>MAKRVTAYPLEIRNGRTLISDDPGSELDLLLDYPVKRRTLDVNYGVSMAQYQQLSFNEIERRAPLILVELRNKFLRYIKNTSLTKVNIFKEKKSRYFSVEAYYKINQSVASTVKNIGNE</sequence>
<gene>
    <name evidence="1" type="ORF">Colly1_91</name>
</gene>
<dbReference type="Proteomes" id="UP000693899">
    <property type="component" value="Segment"/>
</dbReference>
<protein>
    <submittedName>
        <fullName evidence="1">Uncharacterized protein</fullName>
    </submittedName>
</protein>
<accession>A0A8E4UY38</accession>
<organism evidence="1 2">
    <name type="scientific">Maribacter phage Colly_1</name>
    <dbReference type="NCBI Taxonomy" id="2745691"/>
    <lineage>
        <taxon>Viruses</taxon>
        <taxon>Duplodnaviria</taxon>
        <taxon>Heunggongvirae</taxon>
        <taxon>Uroviricota</taxon>
        <taxon>Caudoviricetes</taxon>
        <taxon>Molycolviridae</taxon>
        <taxon>Mollyvirus</taxon>
        <taxon>Mollyvirus colly</taxon>
    </lineage>
</organism>
<dbReference type="EMBL" id="MT732450">
    <property type="protein sequence ID" value="QQO97379.1"/>
    <property type="molecule type" value="Genomic_DNA"/>
</dbReference>
<keyword evidence="2" id="KW-1185">Reference proteome</keyword>
<evidence type="ECO:0000313" key="2">
    <source>
        <dbReference type="Proteomes" id="UP000693899"/>
    </source>
</evidence>
<proteinExistence type="predicted"/>